<keyword evidence="3" id="KW-0732">Signal</keyword>
<dbReference type="Pfam" id="PF07703">
    <property type="entry name" value="A2M_BRD"/>
    <property type="match status" value="1"/>
</dbReference>
<dbReference type="SUPFAM" id="SSF57424">
    <property type="entry name" value="LDL receptor-like module"/>
    <property type="match status" value="1"/>
</dbReference>
<dbReference type="PROSITE" id="PS50068">
    <property type="entry name" value="LDLRA_2"/>
    <property type="match status" value="1"/>
</dbReference>
<dbReference type="Gene3D" id="2.60.40.10">
    <property type="entry name" value="Immunoglobulins"/>
    <property type="match status" value="1"/>
</dbReference>
<dbReference type="InterPro" id="IPR050473">
    <property type="entry name" value="A2M/Complement_sys"/>
</dbReference>
<dbReference type="SMART" id="SM01361">
    <property type="entry name" value="A2M_recep"/>
    <property type="match status" value="1"/>
</dbReference>
<dbReference type="InterPro" id="IPR002172">
    <property type="entry name" value="LDrepeatLR_classA_rpt"/>
</dbReference>
<evidence type="ECO:0000256" key="2">
    <source>
        <dbReference type="PROSITE-ProRule" id="PRU00124"/>
    </source>
</evidence>
<sequence length="1582" mass="178990">MLAVTSLLVALLSLSSAQYAGYTDNRIDSVPIHHQQPTHLIVASRLVRPGQTYRVVVTLLLQMPEPVTVVASIQRNGVDVTHNSQECRAPIPEEILLKVPTTSVSGSYRLKVEGNINGVLGGTAFSYETPLEFSQRSMTIFIQTDRPLYMQGQTVHFRALPVTTELKAFSDAVDVYMLNPNRTIVRRWLSRRTNLGAVSLEYPLSPQPDYGKWTIQVIAQGQVEEKTFVVEEYYQTRFEVNVTLPTFFMATQEYIYGTVVANFTSGAAVAGNLTLRATVEPKNPTYQIHRSSSRYIEKVYRYFEGVRDFAFSLRELSRLVSRLDGMKVVVTALVGERFLDLIETGYSESLVFNSSLQLRFLGSSPQVFRPGMPFKAYVSVSYSDGSPLPAEYFRNKRVEEMLRITPSVTYVSGGAGAGHLPEPVASAVPGSPGIWELMLESTPVLSDPAAINAVRAIRLEAEFYDSNYGHVRTSLVAYSSYSPTNHHLQITTSTKFPKVGEYIIFHVRSNYYVEWFSYLIISKGIILLSGQEKMTSSIKAFAVTLSPEMAPTATVVIYDLARGSEVVAESLTFPVDGISRDRFNMTLNNRKDKTGHTIEVAIYGDPGTFVALSAVDRTLYNMQAGTEISYSEVLRKMNSFDTVINGTLTQEWFSRDGNSYSYVCFPSSTYGLDSNRTFEFAGLLVFSDSNITRMRDDCNSTAGYATCYDGACYRLDRQCDGYFDCEDGSDEARCDDEQRFSIAKFEMYRTNRYQRLYSNAWLWKDINIGPLGYYIFNIPVPDVPTDWMISAFGMDESSGFGILSNSIEFSSAKPFYMNVEMPTKIRLGEQLGIRVTVFNYRLYETEVLITLASSPDYRFVVVGPLGRVNSYAPETSSGEHQHLIFIKPGKSAVVYMPIVPVRTGTIEVTILAKTQIAKDMVTRCLLVEPDGIPQHRHTSLILDLTQGAYLIKYLDTNITETPILPFRQDRLYVFGSNRATLSVVGDVVGPAFPTMPVNASSLLSKPFYCGEQNMFSFAANLYTLLYLRLTNQRDMHLERQAFKYLNLGYQRQLTYQRDDGSFQVFRWHSQPSVWLTAFCARVFHKATFQEWEQFLYIDPSVIQKAIAWLLDRQSPEGSFHETSFYAYDRKMSLLSERPEDTVRFRNVSLTAHVLITLAEVRDIRGEIGTRAATARGAAARYLERMLHLIQKLEDPYELAIVAYALTLVNSADGEMAFNLLDEKMRETSGMRYWSRTELPAPSVVIENNKPYLHPRLPYIYDASNVETTAYGLLVHVARQAVVQKEIVEWLNTQRLSYGGWASTQDTLLAMQALTEFSIVSRSRDVTDIKVTVEAPSTPGFTRELHIGQENLSKLQTLSIPNAWGVIIVKAQGTGLAIVQLHIEYNVDTWRHLVTPPPVPAFALNIRQYSYGRNSSYVSFRSCQSWIRTEESPRSGMAVLEVNLPSGYYIQQQTLDAYVQSGAVRNLREARYEEKKAEIYFDYLDTSPICVNFTAQRWYPVANMTRFISIRVYDYYAPERFNETMFEVYNLYALSICHVCGSYQCPYCPVFNTAPTSFRPNQEQAVLSLTVLLTVLWRHLLKG</sequence>
<dbReference type="Pfam" id="PF07678">
    <property type="entry name" value="TED_complement"/>
    <property type="match status" value="1"/>
</dbReference>
<feature type="domain" description="Alpha-2-macroglobulin bait region" evidence="4">
    <location>
        <begin position="488"/>
        <end position="622"/>
    </location>
</feature>
<name>A0A131Z3E3_RHIAP</name>
<dbReference type="Gene3D" id="1.50.10.20">
    <property type="match status" value="1"/>
</dbReference>
<dbReference type="Gene3D" id="2.60.40.2950">
    <property type="match status" value="1"/>
</dbReference>
<dbReference type="Pfam" id="PF17791">
    <property type="entry name" value="MG3"/>
    <property type="match status" value="1"/>
</dbReference>
<dbReference type="InterPro" id="IPR002890">
    <property type="entry name" value="MG2"/>
</dbReference>
<dbReference type="PANTHER" id="PTHR11412">
    <property type="entry name" value="MACROGLOBULIN / COMPLEMENT"/>
    <property type="match status" value="1"/>
</dbReference>
<dbReference type="SUPFAM" id="SSF49410">
    <property type="entry name" value="Alpha-macroglobulin receptor domain"/>
    <property type="match status" value="1"/>
</dbReference>
<dbReference type="Gene3D" id="4.10.400.10">
    <property type="entry name" value="Low-density Lipoprotein Receptor"/>
    <property type="match status" value="1"/>
</dbReference>
<dbReference type="InterPro" id="IPR047565">
    <property type="entry name" value="Alpha-macroglob_thiol-ester_cl"/>
</dbReference>
<dbReference type="SMART" id="SM01360">
    <property type="entry name" value="A2M"/>
    <property type="match status" value="1"/>
</dbReference>
<dbReference type="InterPro" id="IPR008930">
    <property type="entry name" value="Terpenoid_cyclase/PrenylTrfase"/>
</dbReference>
<dbReference type="InterPro" id="IPR036055">
    <property type="entry name" value="LDL_receptor-like_sf"/>
</dbReference>
<feature type="chain" id="PRO_5007286656" evidence="3">
    <location>
        <begin position="18"/>
        <end position="1582"/>
    </location>
</feature>
<dbReference type="InterPro" id="IPR001599">
    <property type="entry name" value="Macroglobln_a2"/>
</dbReference>
<dbReference type="InterPro" id="IPR013783">
    <property type="entry name" value="Ig-like_fold"/>
</dbReference>
<dbReference type="Gene3D" id="2.60.40.1930">
    <property type="match status" value="2"/>
</dbReference>
<feature type="domain" description="Alpha-macroglobulin receptor-binding" evidence="6">
    <location>
        <begin position="1434"/>
        <end position="1525"/>
    </location>
</feature>
<dbReference type="InterPro" id="IPR011626">
    <property type="entry name" value="Alpha-macroglobulin_TED"/>
</dbReference>
<dbReference type="EMBL" id="GEDV01003292">
    <property type="protein sequence ID" value="JAP85265.1"/>
    <property type="molecule type" value="Transcribed_RNA"/>
</dbReference>
<evidence type="ECO:0000259" key="4">
    <source>
        <dbReference type="SMART" id="SM01359"/>
    </source>
</evidence>
<evidence type="ECO:0000259" key="5">
    <source>
        <dbReference type="SMART" id="SM01360"/>
    </source>
</evidence>
<dbReference type="SUPFAM" id="SSF48239">
    <property type="entry name" value="Terpenoid cyclases/Protein prenyltransferases"/>
    <property type="match status" value="1"/>
</dbReference>
<organism evidence="7">
    <name type="scientific">Rhipicephalus appendiculatus</name>
    <name type="common">Brown ear tick</name>
    <dbReference type="NCBI Taxonomy" id="34631"/>
    <lineage>
        <taxon>Eukaryota</taxon>
        <taxon>Metazoa</taxon>
        <taxon>Ecdysozoa</taxon>
        <taxon>Arthropoda</taxon>
        <taxon>Chelicerata</taxon>
        <taxon>Arachnida</taxon>
        <taxon>Acari</taxon>
        <taxon>Parasitiformes</taxon>
        <taxon>Ixodida</taxon>
        <taxon>Ixodoidea</taxon>
        <taxon>Ixodidae</taxon>
        <taxon>Rhipicephalinae</taxon>
        <taxon>Rhipicephalus</taxon>
        <taxon>Rhipicephalus</taxon>
    </lineage>
</organism>
<evidence type="ECO:0000313" key="7">
    <source>
        <dbReference type="EMBL" id="JAP85265.1"/>
    </source>
</evidence>
<keyword evidence="1 2" id="KW-1015">Disulfide bond</keyword>
<feature type="disulfide bond" evidence="2">
    <location>
        <begin position="719"/>
        <end position="734"/>
    </location>
</feature>
<dbReference type="CDD" id="cd00112">
    <property type="entry name" value="LDLa"/>
    <property type="match status" value="1"/>
</dbReference>
<dbReference type="Gene3D" id="2.20.130.20">
    <property type="match status" value="1"/>
</dbReference>
<accession>A0A131Z3E3</accession>
<dbReference type="Gene3D" id="2.60.40.690">
    <property type="entry name" value="Alpha-macroglobulin, receptor-binding domain"/>
    <property type="match status" value="1"/>
</dbReference>
<dbReference type="SMART" id="SM00192">
    <property type="entry name" value="LDLa"/>
    <property type="match status" value="1"/>
</dbReference>
<dbReference type="SMART" id="SM01419">
    <property type="entry name" value="Thiol-ester_cl"/>
    <property type="match status" value="1"/>
</dbReference>
<dbReference type="Gene3D" id="2.60.40.1940">
    <property type="match status" value="1"/>
</dbReference>
<evidence type="ECO:0000256" key="3">
    <source>
        <dbReference type="SAM" id="SignalP"/>
    </source>
</evidence>
<dbReference type="Pfam" id="PF00207">
    <property type="entry name" value="A2M"/>
    <property type="match status" value="1"/>
</dbReference>
<evidence type="ECO:0000259" key="6">
    <source>
        <dbReference type="SMART" id="SM01361"/>
    </source>
</evidence>
<dbReference type="InterPro" id="IPR041555">
    <property type="entry name" value="MG3"/>
</dbReference>
<feature type="domain" description="Alpha-2-macroglobulin" evidence="5">
    <location>
        <begin position="760"/>
        <end position="851"/>
    </location>
</feature>
<dbReference type="GO" id="GO:0005615">
    <property type="term" value="C:extracellular space"/>
    <property type="evidence" value="ECO:0007669"/>
    <property type="project" value="InterPro"/>
</dbReference>
<dbReference type="Pfam" id="PF01835">
    <property type="entry name" value="MG2"/>
    <property type="match status" value="1"/>
</dbReference>
<proteinExistence type="predicted"/>
<dbReference type="GO" id="GO:0004866">
    <property type="term" value="F:endopeptidase inhibitor activity"/>
    <property type="evidence" value="ECO:0007669"/>
    <property type="project" value="InterPro"/>
</dbReference>
<dbReference type="InterPro" id="IPR009048">
    <property type="entry name" value="A-macroglobulin_rcpt-bd"/>
</dbReference>
<dbReference type="Pfam" id="PF07677">
    <property type="entry name" value="A2M_recep"/>
    <property type="match status" value="1"/>
</dbReference>
<reference evidence="7" key="1">
    <citation type="journal article" date="2016" name="Ticks Tick Borne Dis.">
        <title>De novo assembly and annotation of the salivary gland transcriptome of Rhipicephalus appendiculatus male and female ticks during blood feeding.</title>
        <authorList>
            <person name="de Castro M.H."/>
            <person name="de Klerk D."/>
            <person name="Pienaar R."/>
            <person name="Latif A.A."/>
            <person name="Rees D.J."/>
            <person name="Mans B.J."/>
        </authorList>
    </citation>
    <scope>NUCLEOTIDE SEQUENCE</scope>
    <source>
        <tissue evidence="7">Salivary glands</tissue>
    </source>
</reference>
<dbReference type="InterPro" id="IPR036595">
    <property type="entry name" value="A-macroglobulin_rcpt-bd_sf"/>
</dbReference>
<feature type="disulfide bond" evidence="2">
    <location>
        <begin position="707"/>
        <end position="725"/>
    </location>
</feature>
<evidence type="ECO:0000256" key="1">
    <source>
        <dbReference type="ARBA" id="ARBA00023157"/>
    </source>
</evidence>
<dbReference type="PANTHER" id="PTHR11412:SF172">
    <property type="entry name" value="LD23292P"/>
    <property type="match status" value="1"/>
</dbReference>
<feature type="signal peptide" evidence="3">
    <location>
        <begin position="1"/>
        <end position="17"/>
    </location>
</feature>
<dbReference type="SMART" id="SM01359">
    <property type="entry name" value="A2M_N_2"/>
    <property type="match status" value="1"/>
</dbReference>
<comment type="caution">
    <text evidence="2">Lacks conserved residue(s) required for the propagation of feature annotation.</text>
</comment>
<protein>
    <submittedName>
        <fullName evidence="7">Tick thioester protein</fullName>
    </submittedName>
</protein>
<dbReference type="InterPro" id="IPR011625">
    <property type="entry name" value="A2M_N_BRD"/>
</dbReference>